<proteinExistence type="predicted"/>
<keyword evidence="2" id="KW-1185">Reference proteome</keyword>
<comment type="caution">
    <text evidence="1">The sequence shown here is derived from an EMBL/GenBank/DDBJ whole genome shotgun (WGS) entry which is preliminary data.</text>
</comment>
<protein>
    <submittedName>
        <fullName evidence="1">Uncharacterized protein</fullName>
    </submittedName>
</protein>
<dbReference type="Proteomes" id="UP000053300">
    <property type="component" value="Unassembled WGS sequence"/>
</dbReference>
<reference evidence="1 2" key="1">
    <citation type="submission" date="2015-12" db="EMBL/GenBank/DDBJ databases">
        <title>Complete genome sequence of a multi-drug resistant strain Acidovorax sp. 12322-1.</title>
        <authorList>
            <person name="Ming D."/>
            <person name="Wang M."/>
            <person name="Hu S."/>
            <person name="Zhou Y."/>
            <person name="Jiang T."/>
        </authorList>
    </citation>
    <scope>NUCLEOTIDE SEQUENCE [LARGE SCALE GENOMIC DNA]</scope>
    <source>
        <strain evidence="1 2">12322-1</strain>
    </source>
</reference>
<evidence type="ECO:0000313" key="2">
    <source>
        <dbReference type="Proteomes" id="UP000053300"/>
    </source>
</evidence>
<dbReference type="EMBL" id="LPXH01000034">
    <property type="protein sequence ID" value="KUF39897.1"/>
    <property type="molecule type" value="Genomic_DNA"/>
</dbReference>
<sequence length="74" mass="8282">MADSCKLNVSSRLGLVLSVFGLQGRCIKRWQLFFLIIEALPDKSDERLLQACIRAVGSYSFCICIASHAAWVVY</sequence>
<accession>A0A1V3TGH3</accession>
<evidence type="ECO:0000313" key="1">
    <source>
        <dbReference type="EMBL" id="KUF39897.1"/>
    </source>
</evidence>
<gene>
    <name evidence="1" type="ORF">AS359_13770</name>
</gene>
<organism evidence="1 2">
    <name type="scientific">Comamonas kerstersii</name>
    <dbReference type="NCBI Taxonomy" id="225992"/>
    <lineage>
        <taxon>Bacteria</taxon>
        <taxon>Pseudomonadati</taxon>
        <taxon>Pseudomonadota</taxon>
        <taxon>Betaproteobacteria</taxon>
        <taxon>Burkholderiales</taxon>
        <taxon>Comamonadaceae</taxon>
        <taxon>Comamonas</taxon>
    </lineage>
</organism>
<accession>A0A0W7YXT3</accession>
<dbReference type="AlphaFoldDB" id="A0A0W7YXT3"/>
<name>A0A0W7YXT3_9BURK</name>